<evidence type="ECO:0000256" key="4">
    <source>
        <dbReference type="ARBA" id="ARBA00022750"/>
    </source>
</evidence>
<dbReference type="SUPFAM" id="SSF50630">
    <property type="entry name" value="Acid proteases"/>
    <property type="match status" value="2"/>
</dbReference>
<proteinExistence type="inferred from homology"/>
<comment type="similarity">
    <text evidence="1">Belongs to the peptidase A1 family.</text>
</comment>
<evidence type="ECO:0000256" key="2">
    <source>
        <dbReference type="ARBA" id="ARBA00022670"/>
    </source>
</evidence>
<keyword evidence="4" id="KW-0064">Aspartyl protease</keyword>
<dbReference type="PROSITE" id="PS51767">
    <property type="entry name" value="PEPTIDASE_A1"/>
    <property type="match status" value="1"/>
</dbReference>
<keyword evidence="6" id="KW-0865">Zymogen</keyword>
<evidence type="ECO:0000259" key="7">
    <source>
        <dbReference type="PROSITE" id="PS51767"/>
    </source>
</evidence>
<dbReference type="Pfam" id="PF00026">
    <property type="entry name" value="Asp"/>
    <property type="match status" value="1"/>
</dbReference>
<evidence type="ECO:0000313" key="9">
    <source>
        <dbReference type="Proteomes" id="UP000188268"/>
    </source>
</evidence>
<evidence type="ECO:0000256" key="6">
    <source>
        <dbReference type="ARBA" id="ARBA00023145"/>
    </source>
</evidence>
<protein>
    <submittedName>
        <fullName evidence="8">Peptidase A1</fullName>
    </submittedName>
</protein>
<evidence type="ECO:0000256" key="5">
    <source>
        <dbReference type="ARBA" id="ARBA00022801"/>
    </source>
</evidence>
<accession>A0A1R3GU40</accession>
<dbReference type="GO" id="GO:0006508">
    <property type="term" value="P:proteolysis"/>
    <property type="evidence" value="ECO:0007669"/>
    <property type="project" value="UniProtKB-KW"/>
</dbReference>
<name>A0A1R3GU40_COCAP</name>
<dbReference type="Gene3D" id="2.40.70.10">
    <property type="entry name" value="Acid Proteases"/>
    <property type="match status" value="2"/>
</dbReference>
<keyword evidence="2" id="KW-0645">Protease</keyword>
<keyword evidence="9" id="KW-1185">Reference proteome</keyword>
<reference evidence="8 9" key="1">
    <citation type="submission" date="2013-09" db="EMBL/GenBank/DDBJ databases">
        <title>Corchorus capsularis genome sequencing.</title>
        <authorList>
            <person name="Alam M."/>
            <person name="Haque M.S."/>
            <person name="Islam M.S."/>
            <person name="Emdad E.M."/>
            <person name="Islam M.M."/>
            <person name="Ahmed B."/>
            <person name="Halim A."/>
            <person name="Hossen Q.M.M."/>
            <person name="Hossain M.Z."/>
            <person name="Ahmed R."/>
            <person name="Khan M.M."/>
            <person name="Islam R."/>
            <person name="Rashid M.M."/>
            <person name="Khan S.A."/>
            <person name="Rahman M.S."/>
            <person name="Alam M."/>
        </authorList>
    </citation>
    <scope>NUCLEOTIDE SEQUENCE [LARGE SCALE GENOMIC DNA]</scope>
    <source>
        <strain evidence="9">cv. CVL-1</strain>
        <tissue evidence="8">Whole seedling</tissue>
    </source>
</reference>
<dbReference type="Proteomes" id="UP000188268">
    <property type="component" value="Unassembled WGS sequence"/>
</dbReference>
<dbReference type="InterPro" id="IPR033121">
    <property type="entry name" value="PEPTIDASE_A1"/>
</dbReference>
<keyword evidence="5" id="KW-0378">Hydrolase</keyword>
<dbReference type="AlphaFoldDB" id="A0A1R3GU40"/>
<dbReference type="PANTHER" id="PTHR47965:SF12">
    <property type="entry name" value="ASPARTIC PROTEINASE 3-RELATED"/>
    <property type="match status" value="1"/>
</dbReference>
<sequence length="104" mass="11035">MGGTCAPSSQKKSSANVFLQDELRVTGIGNGAKDSILYQSMSAGLYTVTVGFGSPVKNYKLILDTGSSITWEGDPTIIGNHQLQNLNVLYDIQNQRIGIGPGNC</sequence>
<keyword evidence="3" id="KW-0732">Signal</keyword>
<feature type="domain" description="Peptidase A1" evidence="7">
    <location>
        <begin position="46"/>
        <end position="104"/>
    </location>
</feature>
<organism evidence="8 9">
    <name type="scientific">Corchorus capsularis</name>
    <name type="common">Jute</name>
    <dbReference type="NCBI Taxonomy" id="210143"/>
    <lineage>
        <taxon>Eukaryota</taxon>
        <taxon>Viridiplantae</taxon>
        <taxon>Streptophyta</taxon>
        <taxon>Embryophyta</taxon>
        <taxon>Tracheophyta</taxon>
        <taxon>Spermatophyta</taxon>
        <taxon>Magnoliopsida</taxon>
        <taxon>eudicotyledons</taxon>
        <taxon>Gunneridae</taxon>
        <taxon>Pentapetalae</taxon>
        <taxon>rosids</taxon>
        <taxon>malvids</taxon>
        <taxon>Malvales</taxon>
        <taxon>Malvaceae</taxon>
        <taxon>Grewioideae</taxon>
        <taxon>Apeibeae</taxon>
        <taxon>Corchorus</taxon>
    </lineage>
</organism>
<evidence type="ECO:0000256" key="1">
    <source>
        <dbReference type="ARBA" id="ARBA00007447"/>
    </source>
</evidence>
<dbReference type="OrthoDB" id="2747330at2759"/>
<dbReference type="InterPro" id="IPR001461">
    <property type="entry name" value="Aspartic_peptidase_A1"/>
</dbReference>
<dbReference type="InterPro" id="IPR021109">
    <property type="entry name" value="Peptidase_aspartic_dom_sf"/>
</dbReference>
<dbReference type="PANTHER" id="PTHR47965">
    <property type="entry name" value="ASPARTYL PROTEASE-RELATED"/>
    <property type="match status" value="1"/>
</dbReference>
<comment type="caution">
    <text evidence="8">The sequence shown here is derived from an EMBL/GenBank/DDBJ whole genome shotgun (WGS) entry which is preliminary data.</text>
</comment>
<dbReference type="Gramene" id="OMO61520">
    <property type="protein sequence ID" value="OMO61520"/>
    <property type="gene ID" value="CCACVL1_23447"/>
</dbReference>
<evidence type="ECO:0000313" key="8">
    <source>
        <dbReference type="EMBL" id="OMO61520.1"/>
    </source>
</evidence>
<dbReference type="EMBL" id="AWWV01013431">
    <property type="protein sequence ID" value="OMO61520.1"/>
    <property type="molecule type" value="Genomic_DNA"/>
</dbReference>
<dbReference type="GO" id="GO:0004190">
    <property type="term" value="F:aspartic-type endopeptidase activity"/>
    <property type="evidence" value="ECO:0007669"/>
    <property type="project" value="UniProtKB-KW"/>
</dbReference>
<evidence type="ECO:0000256" key="3">
    <source>
        <dbReference type="ARBA" id="ARBA00022729"/>
    </source>
</evidence>
<gene>
    <name evidence="8" type="ORF">CCACVL1_23447</name>
</gene>